<dbReference type="InterPro" id="IPR004675">
    <property type="entry name" value="AhpD_core"/>
</dbReference>
<dbReference type="NCBIfam" id="TIGR00778">
    <property type="entry name" value="ahpD_dom"/>
    <property type="match status" value="1"/>
</dbReference>
<accession>A0A0K8P635</accession>
<organism evidence="2 3">
    <name type="scientific">Piscinibacter sakaiensis</name>
    <name type="common">Ideonella sakaiensis</name>
    <dbReference type="NCBI Taxonomy" id="1547922"/>
    <lineage>
        <taxon>Bacteria</taxon>
        <taxon>Pseudomonadati</taxon>
        <taxon>Pseudomonadota</taxon>
        <taxon>Betaproteobacteria</taxon>
        <taxon>Burkholderiales</taxon>
        <taxon>Sphaerotilaceae</taxon>
        <taxon>Piscinibacter</taxon>
    </lineage>
</organism>
<dbReference type="SUPFAM" id="SSF69118">
    <property type="entry name" value="AhpD-like"/>
    <property type="match status" value="1"/>
</dbReference>
<dbReference type="PANTHER" id="PTHR33930">
    <property type="entry name" value="ALKYL HYDROPEROXIDE REDUCTASE AHPD"/>
    <property type="match status" value="1"/>
</dbReference>
<dbReference type="GO" id="GO:0051920">
    <property type="term" value="F:peroxiredoxin activity"/>
    <property type="evidence" value="ECO:0007669"/>
    <property type="project" value="InterPro"/>
</dbReference>
<comment type="caution">
    <text evidence="2">The sequence shown here is derived from an EMBL/GenBank/DDBJ whole genome shotgun (WGS) entry which is preliminary data.</text>
</comment>
<dbReference type="EMBL" id="BBYR01000065">
    <property type="protein sequence ID" value="GAP38009.1"/>
    <property type="molecule type" value="Genomic_DNA"/>
</dbReference>
<sequence length="119" mass="12086">MLNNWIAQLTNTKRAAGDLGKVSPKLIAGYQGLAAAQNGAGALDAKTRELIALAVAVTTRCDGCIASHANAARQAGVTEAELADALGTAIALNAGAAYVYSVRAMEAFGQFDPARQPAA</sequence>
<evidence type="ECO:0000313" key="3">
    <source>
        <dbReference type="Proteomes" id="UP000037660"/>
    </source>
</evidence>
<dbReference type="Proteomes" id="UP000037660">
    <property type="component" value="Unassembled WGS sequence"/>
</dbReference>
<dbReference type="AlphaFoldDB" id="A0A0K8P635"/>
<feature type="domain" description="Carboxymuconolactone decarboxylase-like" evidence="1">
    <location>
        <begin position="26"/>
        <end position="106"/>
    </location>
</feature>
<dbReference type="STRING" id="1547922.ISF6_4203"/>
<dbReference type="Gene3D" id="1.20.1290.10">
    <property type="entry name" value="AhpD-like"/>
    <property type="match status" value="1"/>
</dbReference>
<dbReference type="InterPro" id="IPR029032">
    <property type="entry name" value="AhpD-like"/>
</dbReference>
<reference evidence="2 3" key="2">
    <citation type="journal article" date="2016" name="Science">
        <title>A bacterium that degrades and assimilates poly(ethylene terephthalate).</title>
        <authorList>
            <person name="Yoshida S."/>
            <person name="Hiraga K."/>
            <person name="Takehana T."/>
            <person name="Taniguchi I."/>
            <person name="Yamaji H."/>
            <person name="Maeda Y."/>
            <person name="Toyohara K."/>
            <person name="Miyamoto K."/>
            <person name="Kimura Y."/>
            <person name="Oda K."/>
        </authorList>
    </citation>
    <scope>NUCLEOTIDE SEQUENCE [LARGE SCALE GENOMIC DNA]</scope>
    <source>
        <strain evidence="3">NBRC 110686 / TISTR 2288 / 201-F6</strain>
    </source>
</reference>
<reference evidence="3" key="1">
    <citation type="submission" date="2015-07" db="EMBL/GenBank/DDBJ databases">
        <title>Discovery of a poly(ethylene terephthalate assimilation.</title>
        <authorList>
            <person name="Yoshida S."/>
            <person name="Hiraga K."/>
            <person name="Takehana T."/>
            <person name="Taniguchi I."/>
            <person name="Yamaji H."/>
            <person name="Maeda Y."/>
            <person name="Toyohara K."/>
            <person name="Miyamoto K."/>
            <person name="Kimura Y."/>
            <person name="Oda K."/>
        </authorList>
    </citation>
    <scope>NUCLEOTIDE SEQUENCE [LARGE SCALE GENOMIC DNA]</scope>
    <source>
        <strain evidence="3">NBRC 110686 / TISTR 2288 / 201-F6</strain>
    </source>
</reference>
<name>A0A0K8P635_PISS1</name>
<dbReference type="Pfam" id="PF02627">
    <property type="entry name" value="CMD"/>
    <property type="match status" value="1"/>
</dbReference>
<keyword evidence="3" id="KW-1185">Reference proteome</keyword>
<evidence type="ECO:0000313" key="2">
    <source>
        <dbReference type="EMBL" id="GAP38009.1"/>
    </source>
</evidence>
<evidence type="ECO:0000259" key="1">
    <source>
        <dbReference type="Pfam" id="PF02627"/>
    </source>
</evidence>
<protein>
    <submittedName>
        <fullName evidence="2">Carboxymuconolactone decarboxylase family protein</fullName>
    </submittedName>
</protein>
<proteinExistence type="predicted"/>
<dbReference type="InterPro" id="IPR003779">
    <property type="entry name" value="CMD-like"/>
</dbReference>
<dbReference type="RefSeq" id="WP_054021906.1">
    <property type="nucleotide sequence ID" value="NZ_BBYR01000065.1"/>
</dbReference>
<gene>
    <name evidence="2" type="ORF">ISF6_4203</name>
</gene>
<dbReference type="PANTHER" id="PTHR33930:SF2">
    <property type="entry name" value="BLR3452 PROTEIN"/>
    <property type="match status" value="1"/>
</dbReference>
<dbReference type="OrthoDB" id="1683318at2"/>